<name>A0AAD6G9P3_9EURO</name>
<reference evidence="1 2" key="1">
    <citation type="journal article" date="2023" name="IMA Fungus">
        <title>Comparative genomic study of the Penicillium genus elucidates a diverse pangenome and 15 lateral gene transfer events.</title>
        <authorList>
            <person name="Petersen C."/>
            <person name="Sorensen T."/>
            <person name="Nielsen M.R."/>
            <person name="Sondergaard T.E."/>
            <person name="Sorensen J.L."/>
            <person name="Fitzpatrick D.A."/>
            <person name="Frisvad J.C."/>
            <person name="Nielsen K.L."/>
        </authorList>
    </citation>
    <scope>NUCLEOTIDE SEQUENCE [LARGE SCALE GENOMIC DNA]</scope>
    <source>
        <strain evidence="1 2">IBT 35679</strain>
    </source>
</reference>
<dbReference type="Proteomes" id="UP001220324">
    <property type="component" value="Unassembled WGS sequence"/>
</dbReference>
<keyword evidence="2" id="KW-1185">Reference proteome</keyword>
<evidence type="ECO:0000313" key="1">
    <source>
        <dbReference type="EMBL" id="KAJ5524317.1"/>
    </source>
</evidence>
<accession>A0AAD6G9P3</accession>
<evidence type="ECO:0000313" key="2">
    <source>
        <dbReference type="Proteomes" id="UP001220324"/>
    </source>
</evidence>
<dbReference type="AlphaFoldDB" id="A0AAD6G9P3"/>
<organism evidence="1 2">
    <name type="scientific">Penicillium frequentans</name>
    <dbReference type="NCBI Taxonomy" id="3151616"/>
    <lineage>
        <taxon>Eukaryota</taxon>
        <taxon>Fungi</taxon>
        <taxon>Dikarya</taxon>
        <taxon>Ascomycota</taxon>
        <taxon>Pezizomycotina</taxon>
        <taxon>Eurotiomycetes</taxon>
        <taxon>Eurotiomycetidae</taxon>
        <taxon>Eurotiales</taxon>
        <taxon>Aspergillaceae</taxon>
        <taxon>Penicillium</taxon>
    </lineage>
</organism>
<gene>
    <name evidence="1" type="ORF">N7494_010967</name>
</gene>
<protein>
    <submittedName>
        <fullName evidence="1">Uncharacterized protein</fullName>
    </submittedName>
</protein>
<dbReference type="EMBL" id="JAQIZZ010000008">
    <property type="protein sequence ID" value="KAJ5524317.1"/>
    <property type="molecule type" value="Genomic_DNA"/>
</dbReference>
<comment type="caution">
    <text evidence="1">The sequence shown here is derived from an EMBL/GenBank/DDBJ whole genome shotgun (WGS) entry which is preliminary data.</text>
</comment>
<sequence length="110" mass="12508">MSTTTTQTRASVPILADYELHHSGSQVNEPPASLSHISWPVHYRRIPPHRPINYDLDFDERPTGSNPVESVFVSLTLHGAWLNGSIARLWRKTGGRINDRVFRYEVGGEW</sequence>
<proteinExistence type="predicted"/>